<organism evidence="1 2">
    <name type="scientific">Haematococcus lacustris</name>
    <name type="common">Green alga</name>
    <name type="synonym">Haematococcus pluvialis</name>
    <dbReference type="NCBI Taxonomy" id="44745"/>
    <lineage>
        <taxon>Eukaryota</taxon>
        <taxon>Viridiplantae</taxon>
        <taxon>Chlorophyta</taxon>
        <taxon>core chlorophytes</taxon>
        <taxon>Chlorophyceae</taxon>
        <taxon>CS clade</taxon>
        <taxon>Chlamydomonadales</taxon>
        <taxon>Haematococcaceae</taxon>
        <taxon>Haematococcus</taxon>
    </lineage>
</organism>
<gene>
    <name evidence="1" type="ORF">HaLaN_16751</name>
</gene>
<protein>
    <submittedName>
        <fullName evidence="1">Uncharacterized protein</fullName>
    </submittedName>
</protein>
<comment type="caution">
    <text evidence="1">The sequence shown here is derived from an EMBL/GenBank/DDBJ whole genome shotgun (WGS) entry which is preliminary data.</text>
</comment>
<sequence>MLYPRNTSLHSGRLLAVVLQHRTIVASGGGSTYGFKAQNGAYSQPVMTVTQGGGSSRQPAMIG</sequence>
<accession>A0A699ZAR5</accession>
<evidence type="ECO:0000313" key="1">
    <source>
        <dbReference type="EMBL" id="GFH19747.1"/>
    </source>
</evidence>
<keyword evidence="2" id="KW-1185">Reference proteome</keyword>
<proteinExistence type="predicted"/>
<evidence type="ECO:0000313" key="2">
    <source>
        <dbReference type="Proteomes" id="UP000485058"/>
    </source>
</evidence>
<reference evidence="1 2" key="1">
    <citation type="submission" date="2020-02" db="EMBL/GenBank/DDBJ databases">
        <title>Draft genome sequence of Haematococcus lacustris strain NIES-144.</title>
        <authorList>
            <person name="Morimoto D."/>
            <person name="Nakagawa S."/>
            <person name="Yoshida T."/>
            <person name="Sawayama S."/>
        </authorList>
    </citation>
    <scope>NUCLEOTIDE SEQUENCE [LARGE SCALE GENOMIC DNA]</scope>
    <source>
        <strain evidence="1 2">NIES-144</strain>
    </source>
</reference>
<dbReference type="Proteomes" id="UP000485058">
    <property type="component" value="Unassembled WGS sequence"/>
</dbReference>
<name>A0A699ZAR5_HAELA</name>
<dbReference type="EMBL" id="BLLF01001515">
    <property type="protein sequence ID" value="GFH19747.1"/>
    <property type="molecule type" value="Genomic_DNA"/>
</dbReference>
<dbReference type="AlphaFoldDB" id="A0A699ZAR5"/>